<dbReference type="InterPro" id="IPR047657">
    <property type="entry name" value="PmbA"/>
</dbReference>
<name>A0ABU7U1S6_9PROT</name>
<dbReference type="InterPro" id="IPR035068">
    <property type="entry name" value="TldD/PmbA_N"/>
</dbReference>
<feature type="domain" description="Metalloprotease TldD/E C-terminal" evidence="3">
    <location>
        <begin position="229"/>
        <end position="445"/>
    </location>
</feature>
<gene>
    <name evidence="5" type="primary">pmbA</name>
    <name evidence="5" type="ORF">DOFOFD_07160</name>
</gene>
<protein>
    <submittedName>
        <fullName evidence="5">Metalloprotease PmbA</fullName>
    </submittedName>
</protein>
<dbReference type="Proteomes" id="UP001312908">
    <property type="component" value="Unassembled WGS sequence"/>
</dbReference>
<dbReference type="RefSeq" id="WP_394819659.1">
    <property type="nucleotide sequence ID" value="NZ_JAWJZY010000002.1"/>
</dbReference>
<proteinExistence type="inferred from homology"/>
<keyword evidence="5" id="KW-0378">Hydrolase</keyword>
<evidence type="ECO:0000256" key="1">
    <source>
        <dbReference type="ARBA" id="ARBA00005836"/>
    </source>
</evidence>
<dbReference type="Pfam" id="PF01523">
    <property type="entry name" value="PmbA_TldD_1st"/>
    <property type="match status" value="1"/>
</dbReference>
<accession>A0ABU7U1S6</accession>
<evidence type="ECO:0000259" key="3">
    <source>
        <dbReference type="Pfam" id="PF19289"/>
    </source>
</evidence>
<dbReference type="PANTHER" id="PTHR43421">
    <property type="entry name" value="METALLOPROTEASE PMBA"/>
    <property type="match status" value="1"/>
</dbReference>
<dbReference type="Pfam" id="PF19290">
    <property type="entry name" value="PmbA_TldD_2nd"/>
    <property type="match status" value="1"/>
</dbReference>
<keyword evidence="5" id="KW-0645">Protease</keyword>
<dbReference type="SUPFAM" id="SSF111283">
    <property type="entry name" value="Putative modulator of DNA gyrase, PmbA/TldD"/>
    <property type="match status" value="1"/>
</dbReference>
<dbReference type="PANTHER" id="PTHR43421:SF1">
    <property type="entry name" value="METALLOPROTEASE PMBA"/>
    <property type="match status" value="1"/>
</dbReference>
<feature type="domain" description="Metalloprotease TldD/E central" evidence="4">
    <location>
        <begin position="116"/>
        <end position="222"/>
    </location>
</feature>
<evidence type="ECO:0000313" key="6">
    <source>
        <dbReference type="Proteomes" id="UP001312908"/>
    </source>
</evidence>
<organism evidence="5 6">
    <name type="scientific">Sorlinia euscelidii</name>
    <dbReference type="NCBI Taxonomy" id="3081148"/>
    <lineage>
        <taxon>Bacteria</taxon>
        <taxon>Pseudomonadati</taxon>
        <taxon>Pseudomonadota</taxon>
        <taxon>Alphaproteobacteria</taxon>
        <taxon>Acetobacterales</taxon>
        <taxon>Acetobacteraceae</taxon>
        <taxon>Sorlinia</taxon>
    </lineage>
</organism>
<feature type="domain" description="Metalloprotease TldD/E N-terminal" evidence="2">
    <location>
        <begin position="23"/>
        <end position="87"/>
    </location>
</feature>
<dbReference type="InterPro" id="IPR045570">
    <property type="entry name" value="Metalloprtase-TldD/E_cen_dom"/>
</dbReference>
<dbReference type="Pfam" id="PF19289">
    <property type="entry name" value="PmbA_TldD_3rd"/>
    <property type="match status" value="1"/>
</dbReference>
<evidence type="ECO:0000313" key="5">
    <source>
        <dbReference type="EMBL" id="MEE8658787.1"/>
    </source>
</evidence>
<dbReference type="EMBL" id="JAWJZY010000002">
    <property type="protein sequence ID" value="MEE8658787.1"/>
    <property type="molecule type" value="Genomic_DNA"/>
</dbReference>
<sequence>MKTQEDLLSALLDAAKKAGADQADAMLVEATSLSTTIRQGRLEDTEHAQTVKLGLRVFSGQRVANVSSTVTKKESFARLASQAVTMARALPENPHAGLASRDMKGQLSAREMRLADPTPDVTIARLQEASRIAEESALAGDGITKSNGASASSWRARTSLADSDGFMAQSEETIFGASVSVIAGQGDHMQRDYASHVTRHWRDLDPPAMLGQDAARRAKNRLNPRKPRTGRMAAVFDPRVSGSLLGHLAAALNGMAVARGTSFLAASRGRQVLSAGLHVVDDPTRPAGLASRLFDGEGVRPQKLTLVEEGRLQNWLLDQTSASHLNLPNNGCARRAPGGVPAPTSSNLYLSGGQGSPADLIADIVEGIYITEMIGSTINMLTGDYSRGASGFMIRNGKIAEPVAGMTVAGQLSHMFLNICAADDLTFRRSINAPTLRIEDMTIAGE</sequence>
<comment type="caution">
    <text evidence="5">The sequence shown here is derived from an EMBL/GenBank/DDBJ whole genome shotgun (WGS) entry which is preliminary data.</text>
</comment>
<keyword evidence="6" id="KW-1185">Reference proteome</keyword>
<dbReference type="InterPro" id="IPR002510">
    <property type="entry name" value="Metalloprtase-TldD/E_N"/>
</dbReference>
<dbReference type="InterPro" id="IPR045569">
    <property type="entry name" value="Metalloprtase-TldD/E_C"/>
</dbReference>
<evidence type="ECO:0000259" key="4">
    <source>
        <dbReference type="Pfam" id="PF19290"/>
    </source>
</evidence>
<dbReference type="GO" id="GO:0008237">
    <property type="term" value="F:metallopeptidase activity"/>
    <property type="evidence" value="ECO:0007669"/>
    <property type="project" value="UniProtKB-KW"/>
</dbReference>
<comment type="similarity">
    <text evidence="1">Belongs to the peptidase U62 family.</text>
</comment>
<keyword evidence="5" id="KW-0482">Metalloprotease</keyword>
<dbReference type="InterPro" id="IPR036059">
    <property type="entry name" value="TldD/PmbA_sf"/>
</dbReference>
<reference evidence="5 6" key="1">
    <citation type="submission" date="2023-10" db="EMBL/GenBank/DDBJ databases">
        <title>Sorlinia euscelidii gen. nov., sp. nov., an acetic acid bacteria isolated from the gut of Euscelidius variegatus emitter.</title>
        <authorList>
            <person name="Michoud G."/>
            <person name="Marasco R."/>
            <person name="Seferji K."/>
            <person name="Gonella E."/>
            <person name="Garuglieri E."/>
            <person name="Alma A."/>
            <person name="Mapelli F."/>
            <person name="Borin S."/>
            <person name="Daffonchio D."/>
            <person name="Crotti E."/>
        </authorList>
    </citation>
    <scope>NUCLEOTIDE SEQUENCE [LARGE SCALE GENOMIC DNA]</scope>
    <source>
        <strain evidence="5 6">EV16P</strain>
    </source>
</reference>
<evidence type="ECO:0000259" key="2">
    <source>
        <dbReference type="Pfam" id="PF01523"/>
    </source>
</evidence>
<dbReference type="Gene3D" id="3.30.2290.10">
    <property type="entry name" value="PmbA/TldD superfamily"/>
    <property type="match status" value="1"/>
</dbReference>